<sequence>MGGGLRCQLSQVVFWEPFTSVPCDNRHRSKDGIEFASKANWSRLYPTAEETKILLKWIGAARWTYNECLHAIKVEGVPKSKKALRARAINNVEKEILKMGLDREDSLRYPCFQKSIVIHNKH</sequence>
<dbReference type="InterPro" id="IPR021027">
    <property type="entry name" value="Transposase_put_HTH"/>
</dbReference>
<gene>
    <name evidence="2" type="ORF">LIPSTDRAFT_300582</name>
</gene>
<feature type="domain" description="Transposase putative helix-turn-helix" evidence="1">
    <location>
        <begin position="43"/>
        <end position="73"/>
    </location>
</feature>
<keyword evidence="3" id="KW-1185">Reference proteome</keyword>
<proteinExistence type="predicted"/>
<dbReference type="Proteomes" id="UP000094385">
    <property type="component" value="Unassembled WGS sequence"/>
</dbReference>
<reference evidence="2 3" key="1">
    <citation type="journal article" date="2016" name="Proc. Natl. Acad. Sci. U.S.A.">
        <title>Comparative genomics of biotechnologically important yeasts.</title>
        <authorList>
            <person name="Riley R."/>
            <person name="Haridas S."/>
            <person name="Wolfe K.H."/>
            <person name="Lopes M.R."/>
            <person name="Hittinger C.T."/>
            <person name="Goeker M."/>
            <person name="Salamov A.A."/>
            <person name="Wisecaver J.H."/>
            <person name="Long T.M."/>
            <person name="Calvey C.H."/>
            <person name="Aerts A.L."/>
            <person name="Barry K.W."/>
            <person name="Choi C."/>
            <person name="Clum A."/>
            <person name="Coughlan A.Y."/>
            <person name="Deshpande S."/>
            <person name="Douglass A.P."/>
            <person name="Hanson S.J."/>
            <person name="Klenk H.-P."/>
            <person name="LaButti K.M."/>
            <person name="Lapidus A."/>
            <person name="Lindquist E.A."/>
            <person name="Lipzen A.M."/>
            <person name="Meier-Kolthoff J.P."/>
            <person name="Ohm R.A."/>
            <person name="Otillar R.P."/>
            <person name="Pangilinan J.L."/>
            <person name="Peng Y."/>
            <person name="Rokas A."/>
            <person name="Rosa C.A."/>
            <person name="Scheuner C."/>
            <person name="Sibirny A.A."/>
            <person name="Slot J.C."/>
            <person name="Stielow J.B."/>
            <person name="Sun H."/>
            <person name="Kurtzman C.P."/>
            <person name="Blackwell M."/>
            <person name="Grigoriev I.V."/>
            <person name="Jeffries T.W."/>
        </authorList>
    </citation>
    <scope>NUCLEOTIDE SEQUENCE [LARGE SCALE GENOMIC DNA]</scope>
    <source>
        <strain evidence="2 3">NRRL Y-11557</strain>
    </source>
</reference>
<name>A0A1E3Q4R4_LIPST</name>
<organism evidence="2 3">
    <name type="scientific">Lipomyces starkeyi NRRL Y-11557</name>
    <dbReference type="NCBI Taxonomy" id="675824"/>
    <lineage>
        <taxon>Eukaryota</taxon>
        <taxon>Fungi</taxon>
        <taxon>Dikarya</taxon>
        <taxon>Ascomycota</taxon>
        <taxon>Saccharomycotina</taxon>
        <taxon>Lipomycetes</taxon>
        <taxon>Lipomycetales</taxon>
        <taxon>Lipomycetaceae</taxon>
        <taxon>Lipomyces</taxon>
    </lineage>
</organism>
<accession>A0A1E3Q4R4</accession>
<dbReference type="EMBL" id="KV454295">
    <property type="protein sequence ID" value="ODQ72568.1"/>
    <property type="molecule type" value="Genomic_DNA"/>
</dbReference>
<evidence type="ECO:0000313" key="2">
    <source>
        <dbReference type="EMBL" id="ODQ72568.1"/>
    </source>
</evidence>
<evidence type="ECO:0000313" key="3">
    <source>
        <dbReference type="Proteomes" id="UP000094385"/>
    </source>
</evidence>
<dbReference type="AlphaFoldDB" id="A0A1E3Q4R4"/>
<dbReference type="Pfam" id="PF12323">
    <property type="entry name" value="HTH_OrfB_IS605"/>
    <property type="match status" value="1"/>
</dbReference>
<evidence type="ECO:0000259" key="1">
    <source>
        <dbReference type="Pfam" id="PF12323"/>
    </source>
</evidence>
<protein>
    <recommendedName>
        <fullName evidence="1">Transposase putative helix-turn-helix domain-containing protein</fullName>
    </recommendedName>
</protein>